<evidence type="ECO:0000256" key="15">
    <source>
        <dbReference type="HAMAP-Rule" id="MF_00283"/>
    </source>
</evidence>
<dbReference type="InterPro" id="IPR033714">
    <property type="entry name" value="tRNA_bind_bactPheRS"/>
</dbReference>
<dbReference type="InterPro" id="IPR005121">
    <property type="entry name" value="Fdx_antiC-bd"/>
</dbReference>
<proteinExistence type="inferred from homology"/>
<dbReference type="Proteomes" id="UP000001572">
    <property type="component" value="Chromosome"/>
</dbReference>
<dbReference type="InterPro" id="IPR009061">
    <property type="entry name" value="DNA-bd_dom_put_sf"/>
</dbReference>
<comment type="subunit">
    <text evidence="3 15">Tetramer of two alpha and two beta subunits.</text>
</comment>
<dbReference type="InterPro" id="IPR036690">
    <property type="entry name" value="Fdx_antiC-bd_sf"/>
</dbReference>
<evidence type="ECO:0000313" key="20">
    <source>
        <dbReference type="EMBL" id="ABR47817.1"/>
    </source>
</evidence>
<evidence type="ECO:0000259" key="18">
    <source>
        <dbReference type="PROSITE" id="PS51447"/>
    </source>
</evidence>
<evidence type="ECO:0000313" key="21">
    <source>
        <dbReference type="Proteomes" id="UP000001572"/>
    </source>
</evidence>
<keyword evidence="5 16" id="KW-0820">tRNA-binding</keyword>
<dbReference type="InterPro" id="IPR012340">
    <property type="entry name" value="NA-bd_OB-fold"/>
</dbReference>
<dbReference type="InterPro" id="IPR004532">
    <property type="entry name" value="Phe-tRNA-ligase_IIc_bsu_bact"/>
</dbReference>
<evidence type="ECO:0000256" key="14">
    <source>
        <dbReference type="ARBA" id="ARBA00049255"/>
    </source>
</evidence>
<dbReference type="Gene3D" id="3.30.56.10">
    <property type="match status" value="2"/>
</dbReference>
<keyword evidence="8 15" id="KW-0547">Nucleotide-binding</keyword>
<evidence type="ECO:0000256" key="13">
    <source>
        <dbReference type="ARBA" id="ARBA00023146"/>
    </source>
</evidence>
<dbReference type="PROSITE" id="PS50886">
    <property type="entry name" value="TRBD"/>
    <property type="match status" value="1"/>
</dbReference>
<evidence type="ECO:0000256" key="16">
    <source>
        <dbReference type="PROSITE-ProRule" id="PRU00209"/>
    </source>
</evidence>
<dbReference type="Pfam" id="PF03147">
    <property type="entry name" value="FDX-ACB"/>
    <property type="match status" value="1"/>
</dbReference>
<dbReference type="Gene3D" id="3.30.930.10">
    <property type="entry name" value="Bira Bifunctional Protein, Domain 2"/>
    <property type="match status" value="1"/>
</dbReference>
<dbReference type="SUPFAM" id="SSF54991">
    <property type="entry name" value="Anticodon-binding domain of PheRS"/>
    <property type="match status" value="1"/>
</dbReference>
<keyword evidence="13 15" id="KW-0030">Aminoacyl-tRNA synthetase</keyword>
<dbReference type="Gene3D" id="3.50.40.10">
    <property type="entry name" value="Phenylalanyl-trna Synthetase, Chain B, domain 3"/>
    <property type="match status" value="1"/>
</dbReference>
<evidence type="ECO:0000256" key="1">
    <source>
        <dbReference type="ARBA" id="ARBA00004496"/>
    </source>
</evidence>
<dbReference type="InterPro" id="IPR045060">
    <property type="entry name" value="Phe-tRNA-ligase_IIc_bsu"/>
</dbReference>
<dbReference type="SMART" id="SM00896">
    <property type="entry name" value="FDX-ACB"/>
    <property type="match status" value="1"/>
</dbReference>
<evidence type="ECO:0000256" key="8">
    <source>
        <dbReference type="ARBA" id="ARBA00022741"/>
    </source>
</evidence>
<keyword evidence="4 15" id="KW-0963">Cytoplasm</keyword>
<dbReference type="eggNOG" id="COG0072">
    <property type="taxonomic scope" value="Bacteria"/>
</dbReference>
<keyword evidence="11 16" id="KW-0694">RNA-binding</keyword>
<dbReference type="GO" id="GO:0006432">
    <property type="term" value="P:phenylalanyl-tRNA aminoacylation"/>
    <property type="evidence" value="ECO:0007669"/>
    <property type="project" value="UniProtKB-UniRule"/>
</dbReference>
<feature type="domain" description="TRNA-binding" evidence="17">
    <location>
        <begin position="39"/>
        <end position="153"/>
    </location>
</feature>
<evidence type="ECO:0000256" key="7">
    <source>
        <dbReference type="ARBA" id="ARBA00022723"/>
    </source>
</evidence>
<dbReference type="AlphaFoldDB" id="A6TNP9"/>
<evidence type="ECO:0000256" key="4">
    <source>
        <dbReference type="ARBA" id="ARBA00022490"/>
    </source>
</evidence>
<dbReference type="KEGG" id="amt:Amet_1640"/>
<evidence type="ECO:0000256" key="10">
    <source>
        <dbReference type="ARBA" id="ARBA00022842"/>
    </source>
</evidence>
<feature type="binding site" evidence="15">
    <location>
        <position position="466"/>
    </location>
    <ligand>
        <name>Mg(2+)</name>
        <dbReference type="ChEBI" id="CHEBI:18420"/>
        <note>shared with alpha subunit</note>
    </ligand>
</feature>
<comment type="catalytic activity">
    <reaction evidence="14 15">
        <text>tRNA(Phe) + L-phenylalanine + ATP = L-phenylalanyl-tRNA(Phe) + AMP + diphosphate + H(+)</text>
        <dbReference type="Rhea" id="RHEA:19413"/>
        <dbReference type="Rhea" id="RHEA-COMP:9668"/>
        <dbReference type="Rhea" id="RHEA-COMP:9699"/>
        <dbReference type="ChEBI" id="CHEBI:15378"/>
        <dbReference type="ChEBI" id="CHEBI:30616"/>
        <dbReference type="ChEBI" id="CHEBI:33019"/>
        <dbReference type="ChEBI" id="CHEBI:58095"/>
        <dbReference type="ChEBI" id="CHEBI:78442"/>
        <dbReference type="ChEBI" id="CHEBI:78531"/>
        <dbReference type="ChEBI" id="CHEBI:456215"/>
        <dbReference type="EC" id="6.1.1.20"/>
    </reaction>
</comment>
<keyword evidence="10 15" id="KW-0460">Magnesium</keyword>
<dbReference type="InterPro" id="IPR041616">
    <property type="entry name" value="PheRS_beta_core"/>
</dbReference>
<dbReference type="GO" id="GO:0009328">
    <property type="term" value="C:phenylalanine-tRNA ligase complex"/>
    <property type="evidence" value="ECO:0007669"/>
    <property type="project" value="TreeGrafter"/>
</dbReference>
<comment type="subcellular location">
    <subcellularLocation>
        <location evidence="1 15">Cytoplasm</location>
    </subcellularLocation>
</comment>
<evidence type="ECO:0000256" key="12">
    <source>
        <dbReference type="ARBA" id="ARBA00022917"/>
    </source>
</evidence>
<dbReference type="Gene3D" id="2.40.50.140">
    <property type="entry name" value="Nucleic acid-binding proteins"/>
    <property type="match status" value="1"/>
</dbReference>
<dbReference type="FunFam" id="2.40.50.140:FF:000045">
    <property type="entry name" value="Phenylalanine--tRNA ligase beta subunit"/>
    <property type="match status" value="1"/>
</dbReference>
<evidence type="ECO:0000259" key="19">
    <source>
        <dbReference type="PROSITE" id="PS51483"/>
    </source>
</evidence>
<dbReference type="EMBL" id="CP000724">
    <property type="protein sequence ID" value="ABR47817.1"/>
    <property type="molecule type" value="Genomic_DNA"/>
</dbReference>
<dbReference type="EC" id="6.1.1.20" evidence="15"/>
<dbReference type="Gene3D" id="3.30.70.380">
    <property type="entry name" value="Ferrodoxin-fold anticodon-binding domain"/>
    <property type="match status" value="1"/>
</dbReference>
<dbReference type="NCBIfam" id="TIGR00472">
    <property type="entry name" value="pheT_bact"/>
    <property type="match status" value="1"/>
</dbReference>
<evidence type="ECO:0000256" key="2">
    <source>
        <dbReference type="ARBA" id="ARBA00008653"/>
    </source>
</evidence>
<dbReference type="PROSITE" id="PS51483">
    <property type="entry name" value="B5"/>
    <property type="match status" value="1"/>
</dbReference>
<dbReference type="CDD" id="cd00769">
    <property type="entry name" value="PheRS_beta_core"/>
    <property type="match status" value="1"/>
</dbReference>
<name>A6TNP9_ALKMQ</name>
<evidence type="ECO:0000256" key="11">
    <source>
        <dbReference type="ARBA" id="ARBA00022884"/>
    </source>
</evidence>
<dbReference type="GO" id="GO:0004826">
    <property type="term" value="F:phenylalanine-tRNA ligase activity"/>
    <property type="evidence" value="ECO:0007669"/>
    <property type="project" value="UniProtKB-UniRule"/>
</dbReference>
<evidence type="ECO:0000259" key="17">
    <source>
        <dbReference type="PROSITE" id="PS50886"/>
    </source>
</evidence>
<feature type="binding site" evidence="15">
    <location>
        <position position="460"/>
    </location>
    <ligand>
        <name>Mg(2+)</name>
        <dbReference type="ChEBI" id="CHEBI:18420"/>
        <note>shared with alpha subunit</note>
    </ligand>
</feature>
<gene>
    <name evidence="15" type="primary">pheT</name>
    <name evidence="20" type="ordered locus">Amet_1640</name>
</gene>
<dbReference type="GO" id="GO:0000049">
    <property type="term" value="F:tRNA binding"/>
    <property type="evidence" value="ECO:0007669"/>
    <property type="project" value="UniProtKB-UniRule"/>
</dbReference>
<dbReference type="FunFam" id="3.50.40.10:FF:000001">
    <property type="entry name" value="Phenylalanine--tRNA ligase beta subunit"/>
    <property type="match status" value="1"/>
</dbReference>
<dbReference type="HAMAP" id="MF_00283">
    <property type="entry name" value="Phe_tRNA_synth_beta1"/>
    <property type="match status" value="1"/>
</dbReference>
<protein>
    <recommendedName>
        <fullName evidence="15">Phenylalanine--tRNA ligase beta subunit</fullName>
        <ecNumber evidence="15">6.1.1.20</ecNumber>
    </recommendedName>
    <alternativeName>
        <fullName evidence="15">Phenylalanyl-tRNA synthetase beta subunit</fullName>
        <shortName evidence="15">PheRS</shortName>
    </alternativeName>
</protein>
<evidence type="ECO:0000256" key="3">
    <source>
        <dbReference type="ARBA" id="ARBA00011209"/>
    </source>
</evidence>
<sequence length="797" mass="88843">MNVSINWLKEYVKIDESIKVFADQMTMSGSKVEMVEEVAKDMKGIVVGHIEKILPHPNADKLVIVKVNIGDEMLQIVTGATNINEGDYVPVAVHGAQLAGDLKIKKGKLRGEVSEGMLCSLDELGFGKSVIPEEVKDGIWILDQAYPLGSDALEVLSLTDQVAEFEITSNRPDCLSMMGMAREAAATFRKELNYPNINLTETKEKSGDYVQVKIENNEKCPRYLARVIKNVKIGPSPIWLQLKLMKSGVRPINNIVDVTNYVMLEYGQPLHAFDIDAVAGDEIIIRNATSGEEMKTLDGVQRKLNESMLMITDKEKLLAIAGVMGGEESEITPKTTTVLLESANFEADGIRKTSKTLGLRTEASSKYEKGLDPNLVQIAAERACQLIAELGAGEILMGAVDVYITPKGNRQLNVSVEKINGLLGTQVSPEEMIALLKPLEIKAENMNGRLELTIPTFRDDLVEEADIAEEIARMYGYDKIISTMAKGNIVAGGKTNGQKIEDFTKDILNAMGFNEILTFSFVSPKSVDKIELREDSLKRRFVKLLNPLGDETSVMRTTLLPNMLEVLSRNINRNVKFVRAFEMGNIFLPKDEALEILPSEIPNLVMGMYGEEDFFTLKGAIEALLEQLGIEDIQVEVENYHPTFHPGRCASILVGQHTIGTFGEIHPKVLENYDIDERCYCAEIDFSVLLELSRMERLYEPLPKYPAITRDFAVVLKNDITVKQIEGIIKDNGGNILESFTLFDIYQGSQIPEGHKSVAYSITYRDKERTLTDDDVNILHDQILTQIREKLEGILRD</sequence>
<dbReference type="PANTHER" id="PTHR10947">
    <property type="entry name" value="PHENYLALANYL-TRNA SYNTHETASE BETA CHAIN AND LEUCINE-RICH REPEAT-CONTAINING PROTEIN 47"/>
    <property type="match status" value="1"/>
</dbReference>
<dbReference type="GO" id="GO:0016740">
    <property type="term" value="F:transferase activity"/>
    <property type="evidence" value="ECO:0007669"/>
    <property type="project" value="UniProtKB-ARBA"/>
</dbReference>
<dbReference type="eggNOG" id="COG0073">
    <property type="taxonomic scope" value="Bacteria"/>
</dbReference>
<dbReference type="GO" id="GO:0005524">
    <property type="term" value="F:ATP binding"/>
    <property type="evidence" value="ECO:0007669"/>
    <property type="project" value="UniProtKB-UniRule"/>
</dbReference>
<dbReference type="InterPro" id="IPR005147">
    <property type="entry name" value="tRNA_synthase_B5-dom"/>
</dbReference>
<comment type="similarity">
    <text evidence="2 15">Belongs to the phenylalanyl-tRNA synthetase beta subunit family. Type 1 subfamily.</text>
</comment>
<dbReference type="Pfam" id="PF03484">
    <property type="entry name" value="B5"/>
    <property type="match status" value="1"/>
</dbReference>
<dbReference type="Pfam" id="PF01588">
    <property type="entry name" value="tRNA_bind"/>
    <property type="match status" value="1"/>
</dbReference>
<feature type="domain" description="B5" evidence="19">
    <location>
        <begin position="407"/>
        <end position="482"/>
    </location>
</feature>
<feature type="binding site" evidence="15">
    <location>
        <position position="470"/>
    </location>
    <ligand>
        <name>Mg(2+)</name>
        <dbReference type="ChEBI" id="CHEBI:18420"/>
        <note>shared with alpha subunit</note>
    </ligand>
</feature>
<dbReference type="PROSITE" id="PS51447">
    <property type="entry name" value="FDX_ACB"/>
    <property type="match status" value="1"/>
</dbReference>
<comment type="cofactor">
    <cofactor evidence="15">
        <name>Mg(2+)</name>
        <dbReference type="ChEBI" id="CHEBI:18420"/>
    </cofactor>
    <text evidence="15">Binds 2 magnesium ions per tetramer.</text>
</comment>
<dbReference type="FunFam" id="3.30.70.380:FF:000001">
    <property type="entry name" value="Phenylalanine--tRNA ligase beta subunit"/>
    <property type="match status" value="1"/>
</dbReference>
<accession>A6TNP9</accession>
<organism evidence="20 21">
    <name type="scientific">Alkaliphilus metalliredigens (strain QYMF)</name>
    <dbReference type="NCBI Taxonomy" id="293826"/>
    <lineage>
        <taxon>Bacteria</taxon>
        <taxon>Bacillati</taxon>
        <taxon>Bacillota</taxon>
        <taxon>Clostridia</taxon>
        <taxon>Peptostreptococcales</taxon>
        <taxon>Natronincolaceae</taxon>
        <taxon>Alkaliphilus</taxon>
    </lineage>
</organism>
<dbReference type="GO" id="GO:0140096">
    <property type="term" value="F:catalytic activity, acting on a protein"/>
    <property type="evidence" value="ECO:0007669"/>
    <property type="project" value="UniProtKB-ARBA"/>
</dbReference>
<feature type="binding site" evidence="15">
    <location>
        <position position="469"/>
    </location>
    <ligand>
        <name>Mg(2+)</name>
        <dbReference type="ChEBI" id="CHEBI:18420"/>
        <note>shared with alpha subunit</note>
    </ligand>
</feature>
<reference evidence="21" key="1">
    <citation type="journal article" date="2016" name="Genome Announc.">
        <title>Complete genome sequence of Alkaliphilus metalliredigens strain QYMF, an alkaliphilic and metal-reducing bacterium isolated from borax-contaminated leachate ponds.</title>
        <authorList>
            <person name="Hwang C."/>
            <person name="Copeland A."/>
            <person name="Lucas S."/>
            <person name="Lapidus A."/>
            <person name="Barry K."/>
            <person name="Detter J.C."/>
            <person name="Glavina Del Rio T."/>
            <person name="Hammon N."/>
            <person name="Israni S."/>
            <person name="Dalin E."/>
            <person name="Tice H."/>
            <person name="Pitluck S."/>
            <person name="Chertkov O."/>
            <person name="Brettin T."/>
            <person name="Bruce D."/>
            <person name="Han C."/>
            <person name="Schmutz J."/>
            <person name="Larimer F."/>
            <person name="Land M.L."/>
            <person name="Hauser L."/>
            <person name="Kyrpides N."/>
            <person name="Mikhailova N."/>
            <person name="Ye Q."/>
            <person name="Zhou J."/>
            <person name="Richardson P."/>
            <person name="Fields M.W."/>
        </authorList>
    </citation>
    <scope>NUCLEOTIDE SEQUENCE [LARGE SCALE GENOMIC DNA]</scope>
    <source>
        <strain evidence="21">QYMF</strain>
    </source>
</reference>
<keyword evidence="21" id="KW-1185">Reference proteome</keyword>
<keyword evidence="9 15" id="KW-0067">ATP-binding</keyword>
<dbReference type="STRING" id="293826.Amet_1640"/>
<dbReference type="CDD" id="cd02796">
    <property type="entry name" value="tRNA_bind_bactPheRS"/>
    <property type="match status" value="1"/>
</dbReference>
<keyword evidence="12 15" id="KW-0648">Protein biosynthesis</keyword>
<dbReference type="InterPro" id="IPR020825">
    <property type="entry name" value="Phe-tRNA_synthase-like_B3/B4"/>
</dbReference>
<dbReference type="SMART" id="SM00874">
    <property type="entry name" value="B5"/>
    <property type="match status" value="1"/>
</dbReference>
<keyword evidence="7 15" id="KW-0479">Metal-binding</keyword>
<dbReference type="GO" id="GO:0000287">
    <property type="term" value="F:magnesium ion binding"/>
    <property type="evidence" value="ECO:0007669"/>
    <property type="project" value="UniProtKB-UniRule"/>
</dbReference>
<dbReference type="PANTHER" id="PTHR10947:SF0">
    <property type="entry name" value="PHENYLALANINE--TRNA LIGASE BETA SUBUNIT"/>
    <property type="match status" value="1"/>
</dbReference>
<dbReference type="SMART" id="SM00873">
    <property type="entry name" value="B3_4"/>
    <property type="match status" value="1"/>
</dbReference>
<keyword evidence="6 15" id="KW-0436">Ligase</keyword>
<feature type="domain" description="FDX-ACB" evidence="18">
    <location>
        <begin position="703"/>
        <end position="796"/>
    </location>
</feature>
<evidence type="ECO:0000256" key="6">
    <source>
        <dbReference type="ARBA" id="ARBA00022598"/>
    </source>
</evidence>
<dbReference type="InterPro" id="IPR045864">
    <property type="entry name" value="aa-tRNA-synth_II/BPL/LPL"/>
</dbReference>
<evidence type="ECO:0000256" key="5">
    <source>
        <dbReference type="ARBA" id="ARBA00022555"/>
    </source>
</evidence>
<dbReference type="Pfam" id="PF17759">
    <property type="entry name" value="tRNA_synthFbeta"/>
    <property type="match status" value="1"/>
</dbReference>
<dbReference type="InterPro" id="IPR005146">
    <property type="entry name" value="B3/B4_tRNA-bd"/>
</dbReference>
<evidence type="ECO:0000256" key="9">
    <source>
        <dbReference type="ARBA" id="ARBA00022840"/>
    </source>
</evidence>
<dbReference type="Pfam" id="PF03483">
    <property type="entry name" value="B3_4"/>
    <property type="match status" value="1"/>
</dbReference>
<dbReference type="SUPFAM" id="SSF55681">
    <property type="entry name" value="Class II aaRS and biotin synthetases"/>
    <property type="match status" value="1"/>
</dbReference>
<dbReference type="RefSeq" id="WP_012062855.1">
    <property type="nucleotide sequence ID" value="NC_009633.1"/>
</dbReference>
<dbReference type="OrthoDB" id="9805455at2"/>
<dbReference type="SUPFAM" id="SSF50249">
    <property type="entry name" value="Nucleic acid-binding proteins"/>
    <property type="match status" value="1"/>
</dbReference>
<dbReference type="HOGENOM" id="CLU_016891_0_0_9"/>
<dbReference type="InterPro" id="IPR002547">
    <property type="entry name" value="tRNA-bd_dom"/>
</dbReference>
<dbReference type="SUPFAM" id="SSF46955">
    <property type="entry name" value="Putative DNA-binding domain"/>
    <property type="match status" value="1"/>
</dbReference>
<dbReference type="SUPFAM" id="SSF56037">
    <property type="entry name" value="PheT/TilS domain"/>
    <property type="match status" value="1"/>
</dbReference>